<comment type="subcellular location">
    <subcellularLocation>
        <location evidence="1 5">Cytoplasm</location>
    </subcellularLocation>
</comment>
<dbReference type="PANTHER" id="PTHR33602:SF1">
    <property type="entry name" value="REGULATORY PROTEIN RECX FAMILY PROTEIN"/>
    <property type="match status" value="1"/>
</dbReference>
<evidence type="ECO:0000256" key="4">
    <source>
        <dbReference type="ARBA" id="ARBA00022490"/>
    </source>
</evidence>
<dbReference type="GO" id="GO:0005737">
    <property type="term" value="C:cytoplasm"/>
    <property type="evidence" value="ECO:0007669"/>
    <property type="project" value="UniProtKB-SubCell"/>
</dbReference>
<organism evidence="9 10">
    <name type="scientific">Ureibacillus xyleni</name>
    <dbReference type="NCBI Taxonomy" id="614648"/>
    <lineage>
        <taxon>Bacteria</taxon>
        <taxon>Bacillati</taxon>
        <taxon>Bacillota</taxon>
        <taxon>Bacilli</taxon>
        <taxon>Bacillales</taxon>
        <taxon>Caryophanaceae</taxon>
        <taxon>Ureibacillus</taxon>
    </lineage>
</organism>
<evidence type="ECO:0000256" key="3">
    <source>
        <dbReference type="ARBA" id="ARBA00018111"/>
    </source>
</evidence>
<gene>
    <name evidence="5" type="primary">recX</name>
    <name evidence="9" type="ORF">SAMN05880501_102326</name>
</gene>
<evidence type="ECO:0000259" key="8">
    <source>
        <dbReference type="Pfam" id="PF21982"/>
    </source>
</evidence>
<dbReference type="EMBL" id="OBMQ01000002">
    <property type="protein sequence ID" value="SOC00112.1"/>
    <property type="molecule type" value="Genomic_DNA"/>
</dbReference>
<dbReference type="NCBIfam" id="NF010733">
    <property type="entry name" value="PRK14135.1"/>
    <property type="match status" value="1"/>
</dbReference>
<dbReference type="GO" id="GO:0006282">
    <property type="term" value="P:regulation of DNA repair"/>
    <property type="evidence" value="ECO:0007669"/>
    <property type="project" value="UniProtKB-UniRule"/>
</dbReference>
<sequence>MPVISKITRQKNNPERYNIYLDEKYAFAVDESTLIKFGLTKGKLLEQFDIDEINYEDEIAKAFNRAIQYLSFQMRSEYEVKKKLLDAGFGESVVLEAIRKLEKIGLLNDETYSKALLETRKKTAKKGPRAIKQDLIKKGIDKETQKKVLDSFTYNEQLNIAMDLAEKTVRANSKKTPMQIKQKVQDVLLRKGYSYSVLNEILDQIHIEREDDEWQQMMDSQGEKIWRKYVTKFTGNELHMKVKQALYQKGFPIEIIEHFIEQKETENDE</sequence>
<evidence type="ECO:0000313" key="9">
    <source>
        <dbReference type="EMBL" id="SOC00112.1"/>
    </source>
</evidence>
<dbReference type="Pfam" id="PF02631">
    <property type="entry name" value="RecX_HTH2"/>
    <property type="match status" value="1"/>
</dbReference>
<dbReference type="HAMAP" id="MF_01114">
    <property type="entry name" value="RecX"/>
    <property type="match status" value="1"/>
</dbReference>
<dbReference type="InterPro" id="IPR053926">
    <property type="entry name" value="RecX_HTH_1st"/>
</dbReference>
<feature type="domain" description="RecX first three-helical" evidence="8">
    <location>
        <begin position="62"/>
        <end position="101"/>
    </location>
</feature>
<dbReference type="RefSeq" id="WP_097072663.1">
    <property type="nucleotide sequence ID" value="NZ_OBMQ01000002.1"/>
</dbReference>
<dbReference type="Pfam" id="PF21982">
    <property type="entry name" value="RecX_HTH1"/>
    <property type="match status" value="1"/>
</dbReference>
<reference evidence="10" key="1">
    <citation type="submission" date="2017-08" db="EMBL/GenBank/DDBJ databases">
        <authorList>
            <person name="Varghese N."/>
            <person name="Submissions S."/>
        </authorList>
    </citation>
    <scope>NUCLEOTIDE SEQUENCE [LARGE SCALE GENOMIC DNA]</scope>
    <source>
        <strain evidence="10">JC22</strain>
    </source>
</reference>
<dbReference type="PANTHER" id="PTHR33602">
    <property type="entry name" value="REGULATORY PROTEIN RECX FAMILY PROTEIN"/>
    <property type="match status" value="1"/>
</dbReference>
<evidence type="ECO:0000313" key="10">
    <source>
        <dbReference type="Proteomes" id="UP000219636"/>
    </source>
</evidence>
<dbReference type="AlphaFoldDB" id="A0A285RZX5"/>
<dbReference type="Gene3D" id="1.10.10.10">
    <property type="entry name" value="Winged helix-like DNA-binding domain superfamily/Winged helix DNA-binding domain"/>
    <property type="match status" value="4"/>
</dbReference>
<feature type="domain" description="RecX third three-helical" evidence="7">
    <location>
        <begin position="156"/>
        <end position="202"/>
    </location>
</feature>
<feature type="domain" description="RecX third three-helical" evidence="7">
    <location>
        <begin position="211"/>
        <end position="260"/>
    </location>
</feature>
<protein>
    <recommendedName>
        <fullName evidence="3 5">Regulatory protein RecX</fullName>
    </recommendedName>
</protein>
<evidence type="ECO:0000256" key="1">
    <source>
        <dbReference type="ARBA" id="ARBA00004496"/>
    </source>
</evidence>
<evidence type="ECO:0000256" key="5">
    <source>
        <dbReference type="HAMAP-Rule" id="MF_01114"/>
    </source>
</evidence>
<dbReference type="OrthoDB" id="5421057at2"/>
<dbReference type="InterPro" id="IPR003783">
    <property type="entry name" value="Regulatory_RecX"/>
</dbReference>
<proteinExistence type="inferred from homology"/>
<evidence type="ECO:0000259" key="6">
    <source>
        <dbReference type="Pfam" id="PF02631"/>
    </source>
</evidence>
<dbReference type="Pfam" id="PF21981">
    <property type="entry name" value="RecX_HTH3"/>
    <property type="match status" value="2"/>
</dbReference>
<name>A0A285RZX5_9BACL</name>
<comment type="function">
    <text evidence="5">Modulates RecA activity.</text>
</comment>
<evidence type="ECO:0000259" key="7">
    <source>
        <dbReference type="Pfam" id="PF21981"/>
    </source>
</evidence>
<comment type="similarity">
    <text evidence="2 5">Belongs to the RecX family.</text>
</comment>
<accession>A0A285RZX5</accession>
<feature type="domain" description="RecX second three-helical" evidence="6">
    <location>
        <begin position="108"/>
        <end position="149"/>
    </location>
</feature>
<dbReference type="InterPro" id="IPR036388">
    <property type="entry name" value="WH-like_DNA-bd_sf"/>
</dbReference>
<dbReference type="InterPro" id="IPR053925">
    <property type="entry name" value="RecX_HTH_3rd"/>
</dbReference>
<evidence type="ECO:0000256" key="2">
    <source>
        <dbReference type="ARBA" id="ARBA00009695"/>
    </source>
</evidence>
<dbReference type="Proteomes" id="UP000219636">
    <property type="component" value="Unassembled WGS sequence"/>
</dbReference>
<keyword evidence="10" id="KW-1185">Reference proteome</keyword>
<dbReference type="InterPro" id="IPR053924">
    <property type="entry name" value="RecX_HTH_2nd"/>
</dbReference>
<keyword evidence="4 5" id="KW-0963">Cytoplasm</keyword>